<reference evidence="11 12" key="1">
    <citation type="submission" date="2024-07" db="EMBL/GenBank/DDBJ databases">
        <title>Chromosome-level genome assembly of the water stick insect Ranatra chinensis (Heteroptera: Nepidae).</title>
        <authorList>
            <person name="Liu X."/>
        </authorList>
    </citation>
    <scope>NUCLEOTIDE SEQUENCE [LARGE SCALE GENOMIC DNA]</scope>
    <source>
        <strain evidence="11">Cailab_2021Rc</strain>
        <tissue evidence="11">Muscle</tissue>
    </source>
</reference>
<evidence type="ECO:0000256" key="6">
    <source>
        <dbReference type="ARBA" id="ARBA00022840"/>
    </source>
</evidence>
<dbReference type="PANTHER" id="PTHR48041">
    <property type="entry name" value="ABC TRANSPORTER G FAMILY MEMBER 28"/>
    <property type="match status" value="1"/>
</dbReference>
<protein>
    <recommendedName>
        <fullName evidence="10">ABC transporter domain-containing protein</fullName>
    </recommendedName>
</protein>
<comment type="subcellular location">
    <subcellularLocation>
        <location evidence="1">Membrane</location>
        <topology evidence="1">Multi-pass membrane protein</topology>
    </subcellularLocation>
</comment>
<dbReference type="InterPro" id="IPR003439">
    <property type="entry name" value="ABC_transporter-like_ATP-bd"/>
</dbReference>
<evidence type="ECO:0000256" key="4">
    <source>
        <dbReference type="ARBA" id="ARBA00022692"/>
    </source>
</evidence>
<keyword evidence="6" id="KW-0067">ATP-binding</keyword>
<sequence length="560" mass="62551">MVRSGTLSAIMGPSGAGKTTLLAAVSQKSSGEISGEIHMNGHPVDKELMKKMSGFVPQQDLAFESLTVREHLQFMASLKMDRRVSAIQQMRVISGLIQDLGLLMCSKTRLSSLSGGERRRVSLAVQLLTDPPVLICDEPTTGLDSSTAASVINLLRQLTAKGKAVLCSLHQPASGIFEMFDTVTLLVPVGRLAYFGNVNGAKQHFASMNLVCPPAYNTAEYVVTQLNTKPDEITEKFISSIPFIKLNKEIEHVKLSENNNQLIFGIEEKFLKFYSVQPPTKLMQLKWLLWRSILELYRNPQKTFLSLVMYIFTAFLVAIPYIGVKLDQEGIQNVQGLNYSVVTETIFTHAYAVVHTFPLEIPILLREMNDGVYQPAPYYLSKVFLLVPRVILETLLFCLVIHWTVGINVGPKGFLIFFIPAMVSGISSSAYGCCLSAMFENVSTASLLSVPVDFISYCFSGIFLQLSSVPVYLVWLKYISRFYYGLEAMTIMQWINVKNIPCSSNPNIPCISSGEGVLVKYGYNPNNLFFDMSGLLIIFFLLHFIGYLFIKRRTQKQSVY</sequence>
<evidence type="ECO:0000256" key="8">
    <source>
        <dbReference type="ARBA" id="ARBA00023136"/>
    </source>
</evidence>
<dbReference type="InterPro" id="IPR013525">
    <property type="entry name" value="ABC2_TM"/>
</dbReference>
<dbReference type="PROSITE" id="PS00211">
    <property type="entry name" value="ABC_TRANSPORTER_1"/>
    <property type="match status" value="1"/>
</dbReference>
<evidence type="ECO:0000259" key="10">
    <source>
        <dbReference type="PROSITE" id="PS50893"/>
    </source>
</evidence>
<dbReference type="PANTHER" id="PTHR48041:SF139">
    <property type="entry name" value="PROTEIN SCARLET"/>
    <property type="match status" value="1"/>
</dbReference>
<dbReference type="InterPro" id="IPR050352">
    <property type="entry name" value="ABCG_transporters"/>
</dbReference>
<dbReference type="InterPro" id="IPR017871">
    <property type="entry name" value="ABC_transporter-like_CS"/>
</dbReference>
<dbReference type="Pfam" id="PF01061">
    <property type="entry name" value="ABC2_membrane"/>
    <property type="match status" value="1"/>
</dbReference>
<comment type="similarity">
    <text evidence="2">Belongs to the ABC transporter superfamily. ABCG family. Eye pigment precursor importer (TC 3.A.1.204) subfamily.</text>
</comment>
<dbReference type="Proteomes" id="UP001558652">
    <property type="component" value="Unassembled WGS sequence"/>
</dbReference>
<feature type="domain" description="ABC transporter" evidence="10">
    <location>
        <begin position="1"/>
        <end position="214"/>
    </location>
</feature>
<dbReference type="GO" id="GO:0005524">
    <property type="term" value="F:ATP binding"/>
    <property type="evidence" value="ECO:0007669"/>
    <property type="project" value="UniProtKB-KW"/>
</dbReference>
<evidence type="ECO:0000313" key="12">
    <source>
        <dbReference type="Proteomes" id="UP001558652"/>
    </source>
</evidence>
<dbReference type="InterPro" id="IPR003593">
    <property type="entry name" value="AAA+_ATPase"/>
</dbReference>
<evidence type="ECO:0000256" key="7">
    <source>
        <dbReference type="ARBA" id="ARBA00022989"/>
    </source>
</evidence>
<keyword evidence="12" id="KW-1185">Reference proteome</keyword>
<dbReference type="PROSITE" id="PS50893">
    <property type="entry name" value="ABC_TRANSPORTER_2"/>
    <property type="match status" value="1"/>
</dbReference>
<dbReference type="GO" id="GO:0016020">
    <property type="term" value="C:membrane"/>
    <property type="evidence" value="ECO:0007669"/>
    <property type="project" value="UniProtKB-SubCell"/>
</dbReference>
<feature type="transmembrane region" description="Helical" evidence="9">
    <location>
        <begin position="304"/>
        <end position="324"/>
    </location>
</feature>
<keyword evidence="4 9" id="KW-0812">Transmembrane</keyword>
<dbReference type="SMART" id="SM00382">
    <property type="entry name" value="AAA"/>
    <property type="match status" value="1"/>
</dbReference>
<feature type="transmembrane region" description="Helical" evidence="9">
    <location>
        <begin position="378"/>
        <end position="401"/>
    </location>
</feature>
<keyword evidence="7 9" id="KW-1133">Transmembrane helix</keyword>
<evidence type="ECO:0000256" key="5">
    <source>
        <dbReference type="ARBA" id="ARBA00022741"/>
    </source>
</evidence>
<dbReference type="AlphaFoldDB" id="A0ABD0ZLV2"/>
<dbReference type="EMBL" id="JBFDAA010000001">
    <property type="protein sequence ID" value="KAL1141029.1"/>
    <property type="molecule type" value="Genomic_DNA"/>
</dbReference>
<evidence type="ECO:0000256" key="9">
    <source>
        <dbReference type="SAM" id="Phobius"/>
    </source>
</evidence>
<feature type="transmembrane region" description="Helical" evidence="9">
    <location>
        <begin position="528"/>
        <end position="550"/>
    </location>
</feature>
<proteinExistence type="inferred from homology"/>
<dbReference type="Gene3D" id="3.40.50.300">
    <property type="entry name" value="P-loop containing nucleotide triphosphate hydrolases"/>
    <property type="match status" value="1"/>
</dbReference>
<dbReference type="Pfam" id="PF19055">
    <property type="entry name" value="ABC2_membrane_7"/>
    <property type="match status" value="1"/>
</dbReference>
<keyword evidence="8 9" id="KW-0472">Membrane</keyword>
<keyword evidence="3" id="KW-0813">Transport</keyword>
<organism evidence="11 12">
    <name type="scientific">Ranatra chinensis</name>
    <dbReference type="NCBI Taxonomy" id="642074"/>
    <lineage>
        <taxon>Eukaryota</taxon>
        <taxon>Metazoa</taxon>
        <taxon>Ecdysozoa</taxon>
        <taxon>Arthropoda</taxon>
        <taxon>Hexapoda</taxon>
        <taxon>Insecta</taxon>
        <taxon>Pterygota</taxon>
        <taxon>Neoptera</taxon>
        <taxon>Paraneoptera</taxon>
        <taxon>Hemiptera</taxon>
        <taxon>Heteroptera</taxon>
        <taxon>Panheteroptera</taxon>
        <taxon>Nepomorpha</taxon>
        <taxon>Nepidae</taxon>
        <taxon>Ranatrinae</taxon>
        <taxon>Ranatra</taxon>
    </lineage>
</organism>
<evidence type="ECO:0000256" key="1">
    <source>
        <dbReference type="ARBA" id="ARBA00004141"/>
    </source>
</evidence>
<name>A0ABD0ZLV2_9HEMI</name>
<comment type="caution">
    <text evidence="11">The sequence shown here is derived from an EMBL/GenBank/DDBJ whole genome shotgun (WGS) entry which is preliminary data.</text>
</comment>
<evidence type="ECO:0000256" key="2">
    <source>
        <dbReference type="ARBA" id="ARBA00005814"/>
    </source>
</evidence>
<dbReference type="Pfam" id="PF00005">
    <property type="entry name" value="ABC_tran"/>
    <property type="match status" value="1"/>
</dbReference>
<keyword evidence="5" id="KW-0547">Nucleotide-binding</keyword>
<accession>A0ABD0ZLV2</accession>
<dbReference type="InterPro" id="IPR043926">
    <property type="entry name" value="ABCG_dom"/>
</dbReference>
<dbReference type="SUPFAM" id="SSF52540">
    <property type="entry name" value="P-loop containing nucleoside triphosphate hydrolases"/>
    <property type="match status" value="1"/>
</dbReference>
<gene>
    <name evidence="11" type="ORF">AAG570_000955</name>
</gene>
<evidence type="ECO:0000256" key="3">
    <source>
        <dbReference type="ARBA" id="ARBA00022448"/>
    </source>
</evidence>
<feature type="transmembrane region" description="Helical" evidence="9">
    <location>
        <begin position="413"/>
        <end position="439"/>
    </location>
</feature>
<dbReference type="InterPro" id="IPR027417">
    <property type="entry name" value="P-loop_NTPase"/>
</dbReference>
<feature type="transmembrane region" description="Helical" evidence="9">
    <location>
        <begin position="454"/>
        <end position="475"/>
    </location>
</feature>
<evidence type="ECO:0000313" key="11">
    <source>
        <dbReference type="EMBL" id="KAL1141029.1"/>
    </source>
</evidence>